<feature type="region of interest" description="Disordered" evidence="1">
    <location>
        <begin position="167"/>
        <end position="188"/>
    </location>
</feature>
<accession>A0A564Z868</accession>
<name>A0A564Z868_HYMDI</name>
<dbReference type="Proteomes" id="UP000321570">
    <property type="component" value="Unassembled WGS sequence"/>
</dbReference>
<evidence type="ECO:0000313" key="3">
    <source>
        <dbReference type="Proteomes" id="UP000321570"/>
    </source>
</evidence>
<sequence length="328" mass="37402">MYVQNDSLFALPPIAFVPYPSPTRLNPHCVLISIFGPSQLLAFCSKTAFSPYNWLQIGDPVRTPNLLICSGKPSHYSQLFNGPRSAEGFLLRELQFRAYEITSRQVRLTCLLKSLALAVSELVHDVLGKPSTTPYDNLKFAILELVEEPQLKFSKRLRKNLINGIAKVQQPQKRDKSELDPPQMDRVNSSSTIIIPEMEFDTETSAYCWRWQLWMRGEAALPTRANTSHPQETSKAKEEHSDTWSDKSSKNASIGNGVNIHNMLCQATPYHAITLQWFDQPFPISKTSNGFIMFSKHQHLQTQSYLRNRYYPVSPHPNISALFPFNMQ</sequence>
<keyword evidence="3" id="KW-1185">Reference proteome</keyword>
<evidence type="ECO:0000313" key="2">
    <source>
        <dbReference type="EMBL" id="VUZ54974.1"/>
    </source>
</evidence>
<evidence type="ECO:0000256" key="1">
    <source>
        <dbReference type="SAM" id="MobiDB-lite"/>
    </source>
</evidence>
<proteinExistence type="predicted"/>
<gene>
    <name evidence="2" type="ORF">WMSIL1_LOCUS12704</name>
</gene>
<dbReference type="EMBL" id="CABIJS010000666">
    <property type="protein sequence ID" value="VUZ54974.1"/>
    <property type="molecule type" value="Genomic_DNA"/>
</dbReference>
<organism evidence="2 3">
    <name type="scientific">Hymenolepis diminuta</name>
    <name type="common">Rat tapeworm</name>
    <dbReference type="NCBI Taxonomy" id="6216"/>
    <lineage>
        <taxon>Eukaryota</taxon>
        <taxon>Metazoa</taxon>
        <taxon>Spiralia</taxon>
        <taxon>Lophotrochozoa</taxon>
        <taxon>Platyhelminthes</taxon>
        <taxon>Cestoda</taxon>
        <taxon>Eucestoda</taxon>
        <taxon>Cyclophyllidea</taxon>
        <taxon>Hymenolepididae</taxon>
        <taxon>Hymenolepis</taxon>
    </lineage>
</organism>
<feature type="compositionally biased region" description="Basic and acidic residues" evidence="1">
    <location>
        <begin position="232"/>
        <end position="249"/>
    </location>
</feature>
<protein>
    <submittedName>
        <fullName evidence="2">Uncharacterized protein</fullName>
    </submittedName>
</protein>
<feature type="region of interest" description="Disordered" evidence="1">
    <location>
        <begin position="223"/>
        <end position="250"/>
    </location>
</feature>
<dbReference type="AlphaFoldDB" id="A0A564Z868"/>
<reference evidence="2 3" key="1">
    <citation type="submission" date="2019-07" db="EMBL/GenBank/DDBJ databases">
        <authorList>
            <person name="Jastrzebski P J."/>
            <person name="Paukszto L."/>
            <person name="Jastrzebski P J."/>
        </authorList>
    </citation>
    <scope>NUCLEOTIDE SEQUENCE [LARGE SCALE GENOMIC DNA]</scope>
    <source>
        <strain evidence="2 3">WMS-il1</strain>
    </source>
</reference>